<keyword evidence="3" id="KW-0815">Transposition</keyword>
<dbReference type="EMBL" id="NBYY01000039">
    <property type="protein sequence ID" value="PCS21107.1"/>
    <property type="molecule type" value="Genomic_DNA"/>
</dbReference>
<evidence type="ECO:0000256" key="1">
    <source>
        <dbReference type="ARBA" id="ARBA00002190"/>
    </source>
</evidence>
<evidence type="ECO:0000256" key="5">
    <source>
        <dbReference type="ARBA" id="ARBA00023172"/>
    </source>
</evidence>
<keyword evidence="5" id="KW-0233">DNA recombination</keyword>
<sequence length="53" mass="6366">MGDGAFDFWNAVIKHWPTTHHQHCWIHKTVNVLNKVLKSVQSRIEEMLHDIWM</sequence>
<comment type="caution">
    <text evidence="6">The sequence shown here is derived from an EMBL/GenBank/DDBJ whole genome shotgun (WGS) entry which is preliminary data.</text>
</comment>
<dbReference type="Pfam" id="PF00872">
    <property type="entry name" value="Transposase_mut"/>
    <property type="match status" value="1"/>
</dbReference>
<dbReference type="AlphaFoldDB" id="A0A2A5SYW9"/>
<dbReference type="GO" id="GO:0003677">
    <property type="term" value="F:DNA binding"/>
    <property type="evidence" value="ECO:0007669"/>
    <property type="project" value="UniProtKB-KW"/>
</dbReference>
<accession>A0A2A5SYW9</accession>
<organism evidence="6 7">
    <name type="scientific">Candidatus Enterovibrio escicola</name>
    <dbReference type="NCBI Taxonomy" id="1927127"/>
    <lineage>
        <taxon>Bacteria</taxon>
        <taxon>Pseudomonadati</taxon>
        <taxon>Pseudomonadota</taxon>
        <taxon>Gammaproteobacteria</taxon>
        <taxon>Vibrionales</taxon>
        <taxon>Vibrionaceae</taxon>
        <taxon>Enterovibrio</taxon>
    </lineage>
</organism>
<dbReference type="GO" id="GO:0006313">
    <property type="term" value="P:DNA transposition"/>
    <property type="evidence" value="ECO:0007669"/>
    <property type="project" value="InterPro"/>
</dbReference>
<keyword evidence="4" id="KW-0238">DNA-binding</keyword>
<comment type="function">
    <text evidence="1">Required for the transposition of the insertion element.</text>
</comment>
<proteinExistence type="inferred from homology"/>
<evidence type="ECO:0000313" key="6">
    <source>
        <dbReference type="EMBL" id="PCS21107.1"/>
    </source>
</evidence>
<dbReference type="InterPro" id="IPR001207">
    <property type="entry name" value="Transposase_mutator"/>
</dbReference>
<evidence type="ECO:0000256" key="2">
    <source>
        <dbReference type="ARBA" id="ARBA00010961"/>
    </source>
</evidence>
<evidence type="ECO:0000256" key="3">
    <source>
        <dbReference type="ARBA" id="ARBA00022578"/>
    </source>
</evidence>
<protein>
    <submittedName>
        <fullName evidence="6">Mobile element protein</fullName>
    </submittedName>
</protein>
<evidence type="ECO:0000313" key="7">
    <source>
        <dbReference type="Proteomes" id="UP000219020"/>
    </source>
</evidence>
<dbReference type="Proteomes" id="UP000219020">
    <property type="component" value="Unassembled WGS sequence"/>
</dbReference>
<keyword evidence="7" id="KW-1185">Reference proteome</keyword>
<reference evidence="7" key="1">
    <citation type="submission" date="2017-04" db="EMBL/GenBank/DDBJ databases">
        <title>Genome evolution of the luminous symbionts of deep sea anglerfish.</title>
        <authorList>
            <person name="Hendry T.A."/>
        </authorList>
    </citation>
    <scope>NUCLEOTIDE SEQUENCE [LARGE SCALE GENOMIC DNA]</scope>
</reference>
<gene>
    <name evidence="6" type="ORF">BTN49_3254</name>
</gene>
<name>A0A2A5SYW9_9GAMM</name>
<comment type="similarity">
    <text evidence="2">Belongs to the transposase mutator family.</text>
</comment>
<evidence type="ECO:0000256" key="4">
    <source>
        <dbReference type="ARBA" id="ARBA00023125"/>
    </source>
</evidence>
<dbReference type="GO" id="GO:0004803">
    <property type="term" value="F:transposase activity"/>
    <property type="evidence" value="ECO:0007669"/>
    <property type="project" value="InterPro"/>
</dbReference>